<reference evidence="1" key="2">
    <citation type="submission" date="2022-01" db="EMBL/GenBank/DDBJ databases">
        <authorList>
            <person name="Yamashiro T."/>
            <person name="Shiraishi A."/>
            <person name="Satake H."/>
            <person name="Nakayama K."/>
        </authorList>
    </citation>
    <scope>NUCLEOTIDE SEQUENCE</scope>
</reference>
<evidence type="ECO:0000313" key="1">
    <source>
        <dbReference type="EMBL" id="GJT77457.1"/>
    </source>
</evidence>
<comment type="caution">
    <text evidence="1">The sequence shown here is derived from an EMBL/GenBank/DDBJ whole genome shotgun (WGS) entry which is preliminary data.</text>
</comment>
<protein>
    <submittedName>
        <fullName evidence="1">Uncharacterized protein</fullName>
    </submittedName>
</protein>
<evidence type="ECO:0000313" key="2">
    <source>
        <dbReference type="Proteomes" id="UP001151760"/>
    </source>
</evidence>
<gene>
    <name evidence="1" type="ORF">Tco_1044182</name>
</gene>
<reference evidence="1" key="1">
    <citation type="journal article" date="2022" name="Int. J. Mol. Sci.">
        <title>Draft Genome of Tanacetum Coccineum: Genomic Comparison of Closely Related Tanacetum-Family Plants.</title>
        <authorList>
            <person name="Yamashiro T."/>
            <person name="Shiraishi A."/>
            <person name="Nakayama K."/>
            <person name="Satake H."/>
        </authorList>
    </citation>
    <scope>NUCLEOTIDE SEQUENCE</scope>
</reference>
<name>A0ABQ5GR63_9ASTR</name>
<organism evidence="1 2">
    <name type="scientific">Tanacetum coccineum</name>
    <dbReference type="NCBI Taxonomy" id="301880"/>
    <lineage>
        <taxon>Eukaryota</taxon>
        <taxon>Viridiplantae</taxon>
        <taxon>Streptophyta</taxon>
        <taxon>Embryophyta</taxon>
        <taxon>Tracheophyta</taxon>
        <taxon>Spermatophyta</taxon>
        <taxon>Magnoliopsida</taxon>
        <taxon>eudicotyledons</taxon>
        <taxon>Gunneridae</taxon>
        <taxon>Pentapetalae</taxon>
        <taxon>asterids</taxon>
        <taxon>campanulids</taxon>
        <taxon>Asterales</taxon>
        <taxon>Asteraceae</taxon>
        <taxon>Asteroideae</taxon>
        <taxon>Anthemideae</taxon>
        <taxon>Anthemidinae</taxon>
        <taxon>Tanacetum</taxon>
    </lineage>
</organism>
<accession>A0ABQ5GR63</accession>
<proteinExistence type="predicted"/>
<dbReference type="EMBL" id="BQNB010018713">
    <property type="protein sequence ID" value="GJT77457.1"/>
    <property type="molecule type" value="Genomic_DNA"/>
</dbReference>
<dbReference type="Proteomes" id="UP001151760">
    <property type="component" value="Unassembled WGS sequence"/>
</dbReference>
<keyword evidence="2" id="KW-1185">Reference proteome</keyword>
<sequence>MANGRIPCRIAGVSLLTLLRVNKLLDVLDVHWSLNFSVQNTRFYDDDSIDTLDSSDNVEEPEAEHENVKQIPNLGKIVSRWHVCKPVRIFYDNECGKDYGMCPTCNPDLSFCSGYDAIYGKGEHEMLEQWIYGNKTIEDTTQERRYYEWVAHNSEFNDNGISHEAIMYENPYMYHHEYRCSYFPQKDKGMPKPWRSSFNEGYTKNMTPMDKVGTSQNLTPNEITNPFHQEDPILNIKICFPDFSQPRPSKPQPRDYSYEEWLRIKLGHTNVSKFVRNSVLNEWVLDSFDIDADYERTCDDPYSKRYSFDGGWSFICITKQLDDALPLGRANGSRFMGMIRKEMDEERGA</sequence>